<keyword evidence="1" id="KW-1133">Transmembrane helix</keyword>
<evidence type="ECO:0000259" key="2">
    <source>
        <dbReference type="Pfam" id="PF02517"/>
    </source>
</evidence>
<evidence type="ECO:0000256" key="1">
    <source>
        <dbReference type="SAM" id="Phobius"/>
    </source>
</evidence>
<feature type="domain" description="CAAX prenyl protease 2/Lysostaphin resistance protein A-like" evidence="2">
    <location>
        <begin position="113"/>
        <end position="197"/>
    </location>
</feature>
<dbReference type="Pfam" id="PF02517">
    <property type="entry name" value="Rce1-like"/>
    <property type="match status" value="1"/>
</dbReference>
<dbReference type="AlphaFoldDB" id="A0A0F9BNL5"/>
<accession>A0A0F9BNL5</accession>
<keyword evidence="1" id="KW-0472">Membrane</keyword>
<keyword evidence="1" id="KW-0812">Transmembrane</keyword>
<comment type="caution">
    <text evidence="3">The sequence shown here is derived from an EMBL/GenBank/DDBJ whole genome shotgun (WGS) entry which is preliminary data.</text>
</comment>
<gene>
    <name evidence="3" type="ORF">LCGC14_2768210</name>
</gene>
<reference evidence="3" key="1">
    <citation type="journal article" date="2015" name="Nature">
        <title>Complex archaea that bridge the gap between prokaryotes and eukaryotes.</title>
        <authorList>
            <person name="Spang A."/>
            <person name="Saw J.H."/>
            <person name="Jorgensen S.L."/>
            <person name="Zaremba-Niedzwiedzka K."/>
            <person name="Martijn J."/>
            <person name="Lind A.E."/>
            <person name="van Eijk R."/>
            <person name="Schleper C."/>
            <person name="Guy L."/>
            <person name="Ettema T.J."/>
        </authorList>
    </citation>
    <scope>NUCLEOTIDE SEQUENCE</scope>
</reference>
<dbReference type="GO" id="GO:0080120">
    <property type="term" value="P:CAAX-box protein maturation"/>
    <property type="evidence" value="ECO:0007669"/>
    <property type="project" value="UniProtKB-ARBA"/>
</dbReference>
<feature type="transmembrane region" description="Helical" evidence="1">
    <location>
        <begin position="38"/>
        <end position="59"/>
    </location>
</feature>
<dbReference type="InterPro" id="IPR003675">
    <property type="entry name" value="Rce1/LyrA-like_dom"/>
</dbReference>
<feature type="transmembrane region" description="Helical" evidence="1">
    <location>
        <begin position="71"/>
        <end position="91"/>
    </location>
</feature>
<evidence type="ECO:0000313" key="3">
    <source>
        <dbReference type="EMBL" id="KKK85941.1"/>
    </source>
</evidence>
<sequence length="205" mass="22527">MSGGKDRRILFPVFTVAFFLIAMTRAYGAYFSGIKYPFFYLYGFFLIDAAAIALLWRLCPLKLKLPENLKRVFVSTALGLLVALAGLWALWLTTPDAGGGVRLFLYGLTFNQKALYVLALVIIGPVLEESIYRGQFFAILRGRYGLVTGVLGSTLLFAIMHGLAPVAFAQGVLLALVFEYSGSLWGSIAVHIANNAIWYAVFVHA</sequence>
<feature type="transmembrane region" description="Helical" evidence="1">
    <location>
        <begin position="184"/>
        <end position="203"/>
    </location>
</feature>
<name>A0A0F9BNL5_9ZZZZ</name>
<feature type="transmembrane region" description="Helical" evidence="1">
    <location>
        <begin position="144"/>
        <end position="164"/>
    </location>
</feature>
<organism evidence="3">
    <name type="scientific">marine sediment metagenome</name>
    <dbReference type="NCBI Taxonomy" id="412755"/>
    <lineage>
        <taxon>unclassified sequences</taxon>
        <taxon>metagenomes</taxon>
        <taxon>ecological metagenomes</taxon>
    </lineage>
</organism>
<dbReference type="EMBL" id="LAZR01051077">
    <property type="protein sequence ID" value="KKK85941.1"/>
    <property type="molecule type" value="Genomic_DNA"/>
</dbReference>
<dbReference type="GO" id="GO:0004175">
    <property type="term" value="F:endopeptidase activity"/>
    <property type="evidence" value="ECO:0007669"/>
    <property type="project" value="UniProtKB-ARBA"/>
</dbReference>
<proteinExistence type="predicted"/>
<protein>
    <recommendedName>
        <fullName evidence="2">CAAX prenyl protease 2/Lysostaphin resistance protein A-like domain-containing protein</fullName>
    </recommendedName>
</protein>